<dbReference type="Proteomes" id="UP000002669">
    <property type="component" value="Unassembled WGS sequence"/>
</dbReference>
<dbReference type="PANTHER" id="PTHR31001:SF77">
    <property type="entry name" value="TRANSCRIPTION FACTOR, PUTATIVE (AFU_ORTHOLOGUE AFUA_3G12940)-RELATED"/>
    <property type="match status" value="1"/>
</dbReference>
<dbReference type="Pfam" id="PF04082">
    <property type="entry name" value="Fungal_trans"/>
    <property type="match status" value="1"/>
</dbReference>
<dbReference type="InterPro" id="IPR007219">
    <property type="entry name" value="XnlR_reg_dom"/>
</dbReference>
<evidence type="ECO:0000256" key="5">
    <source>
        <dbReference type="ARBA" id="ARBA00023125"/>
    </source>
</evidence>
<dbReference type="GeneID" id="10024426"/>
<feature type="coiled-coil region" evidence="10">
    <location>
        <begin position="89"/>
        <end position="116"/>
    </location>
</feature>
<keyword evidence="4" id="KW-0805">Transcription regulation</keyword>
<evidence type="ECO:0000256" key="3">
    <source>
        <dbReference type="ARBA" id="ARBA00022723"/>
    </source>
</evidence>
<accession>E4V753</accession>
<dbReference type="OMA" id="AVIEWRC"/>
<evidence type="ECO:0000256" key="6">
    <source>
        <dbReference type="ARBA" id="ARBA00023163"/>
    </source>
</evidence>
<gene>
    <name evidence="13" type="ORF">MGYG_08844</name>
</gene>
<feature type="compositionally biased region" description="Polar residues" evidence="11">
    <location>
        <begin position="711"/>
        <end position="723"/>
    </location>
</feature>
<evidence type="ECO:0000256" key="7">
    <source>
        <dbReference type="ARBA" id="ARBA00023242"/>
    </source>
</evidence>
<dbReference type="InParanoid" id="E4V753"/>
<organism evidence="14">
    <name type="scientific">Arthroderma gypseum (strain ATCC MYA-4604 / CBS 118893)</name>
    <name type="common">Microsporum gypseum</name>
    <dbReference type="NCBI Taxonomy" id="535722"/>
    <lineage>
        <taxon>Eukaryota</taxon>
        <taxon>Fungi</taxon>
        <taxon>Dikarya</taxon>
        <taxon>Ascomycota</taxon>
        <taxon>Pezizomycotina</taxon>
        <taxon>Eurotiomycetes</taxon>
        <taxon>Eurotiomycetidae</taxon>
        <taxon>Onygenales</taxon>
        <taxon>Arthrodermataceae</taxon>
        <taxon>Nannizzia</taxon>
    </lineage>
</organism>
<keyword evidence="5" id="KW-0238">DNA-binding</keyword>
<sequence length="759" mass="84613">MDTPSPKFPPAASTGQPTLSAGGVQRSRQRAIAACLTCRRRKVKCDHGQPTCSPCLRGNRACSYVNSQSNPPPAAAGVASTRTTGRIPRSNLRAGQDEIRNRLERLERLLERAISGGNNLTHSPEPQTDQLRGLQTPSNIDQGSATSNTAALNPKRETLSADGYDGALLLEAEGGQSRWVSSLHYALLADEIHDVKMLLGDRASTESPSPLEQTIVPFPFSAELSTDSLAVWAPKTAVECVLLLDIFYSNVDPVTRLVHKPSLGKRFRQYTREIYGIGSNLSTEDSITSASSPAIHTFEPLALAIFYSAINSLSPEAVQMRFGADKGSLLAKFQRGVEYGLGRESFLTTPRIEVLQAFVLLLTCQSREDDMSRTWTLLGLAMRIALSQGLHREPSLFPSNNMDVVQVEIRRRLWHQICYLDFRSAEGRGQEPTIADEDYTTLLPRNINDDNLVEGEHSVVGTYSPPGFTDMTGHLIRLNGIHCFRRIIRSTYGLERRLKSSIINERNNVYPVTELQSLFIEVRNMVDEMTAHLQTHYLQYCDPNVAHQRLALGLAAVIEWRCWSIFWLRTPKQYREAVVNPGIRESVLTKSISLVESMNMMPDDKDAEKFQWHIGGHACFQAIMHIVSELGTPEFQAPAHHSLRSRALTVLKRTMDTRGLEPSSTWNVINRIISNCLAKNTNTPRGLSSPPSNDPYNLYRENVALPQTLQESQLSPQNPTTQELPFPSMSDLGGLDMQHPSLCFDWGFWNFDPTDLTSC</sequence>
<dbReference type="InterPro" id="IPR036864">
    <property type="entry name" value="Zn2-C6_fun-type_DNA-bd_sf"/>
</dbReference>
<evidence type="ECO:0000256" key="8">
    <source>
        <dbReference type="ARBA" id="ARBA00031692"/>
    </source>
</evidence>
<dbReference type="CDD" id="cd12148">
    <property type="entry name" value="fungal_TF_MHR"/>
    <property type="match status" value="1"/>
</dbReference>
<dbReference type="RefSeq" id="XP_003169296.1">
    <property type="nucleotide sequence ID" value="XM_003169248.1"/>
</dbReference>
<keyword evidence="7" id="KW-0539">Nucleus</keyword>
<evidence type="ECO:0000256" key="4">
    <source>
        <dbReference type="ARBA" id="ARBA00023015"/>
    </source>
</evidence>
<evidence type="ECO:0000256" key="11">
    <source>
        <dbReference type="SAM" id="MobiDB-lite"/>
    </source>
</evidence>
<feature type="compositionally biased region" description="Polar residues" evidence="11">
    <location>
        <begin position="116"/>
        <end position="151"/>
    </location>
</feature>
<feature type="domain" description="Zn(2)-C6 fungal-type" evidence="12">
    <location>
        <begin position="34"/>
        <end position="64"/>
    </location>
</feature>
<dbReference type="SUPFAM" id="SSF57701">
    <property type="entry name" value="Zn2/Cys6 DNA-binding domain"/>
    <property type="match status" value="1"/>
</dbReference>
<feature type="region of interest" description="Disordered" evidence="11">
    <location>
        <begin position="1"/>
        <end position="26"/>
    </location>
</feature>
<dbReference type="HOGENOM" id="CLU_004083_9_2_1"/>
<evidence type="ECO:0000256" key="9">
    <source>
        <dbReference type="ARBA" id="ARBA00045154"/>
    </source>
</evidence>
<evidence type="ECO:0000313" key="13">
    <source>
        <dbReference type="EMBL" id="EFQ96919.1"/>
    </source>
</evidence>
<feature type="region of interest" description="Disordered" evidence="11">
    <location>
        <begin position="711"/>
        <end position="731"/>
    </location>
</feature>
<keyword evidence="6" id="KW-0804">Transcription</keyword>
<dbReference type="OrthoDB" id="424974at2759"/>
<keyword evidence="10" id="KW-0175">Coiled coil</keyword>
<keyword evidence="3" id="KW-0479">Metal-binding</keyword>
<evidence type="ECO:0000256" key="1">
    <source>
        <dbReference type="ARBA" id="ARBA00004123"/>
    </source>
</evidence>
<dbReference type="GO" id="GO:0006351">
    <property type="term" value="P:DNA-templated transcription"/>
    <property type="evidence" value="ECO:0007669"/>
    <property type="project" value="InterPro"/>
</dbReference>
<dbReference type="GO" id="GO:0000981">
    <property type="term" value="F:DNA-binding transcription factor activity, RNA polymerase II-specific"/>
    <property type="evidence" value="ECO:0007669"/>
    <property type="project" value="InterPro"/>
</dbReference>
<proteinExistence type="predicted"/>
<evidence type="ECO:0000256" key="2">
    <source>
        <dbReference type="ARBA" id="ARBA00018346"/>
    </source>
</evidence>
<evidence type="ECO:0000259" key="12">
    <source>
        <dbReference type="PROSITE" id="PS50048"/>
    </source>
</evidence>
<dbReference type="Gene3D" id="4.10.240.10">
    <property type="entry name" value="Zn(2)-C6 fungal-type DNA-binding domain"/>
    <property type="match status" value="1"/>
</dbReference>
<comment type="subcellular location">
    <subcellularLocation>
        <location evidence="1">Nucleus</location>
    </subcellularLocation>
</comment>
<protein>
    <recommendedName>
        <fullName evidence="2">C6 finger domain transcription factor nscR</fullName>
    </recommendedName>
    <alternativeName>
        <fullName evidence="8">Neosartiricin B biosynthesis protein R</fullName>
    </alternativeName>
</protein>
<evidence type="ECO:0000256" key="10">
    <source>
        <dbReference type="SAM" id="Coils"/>
    </source>
</evidence>
<dbReference type="EMBL" id="DS989831">
    <property type="protein sequence ID" value="EFQ96919.1"/>
    <property type="molecule type" value="Genomic_DNA"/>
</dbReference>
<feature type="region of interest" description="Disordered" evidence="11">
    <location>
        <begin position="116"/>
        <end position="157"/>
    </location>
</feature>
<evidence type="ECO:0000313" key="14">
    <source>
        <dbReference type="Proteomes" id="UP000002669"/>
    </source>
</evidence>
<dbReference type="eggNOG" id="ENOG502SJDI">
    <property type="taxonomic scope" value="Eukaryota"/>
</dbReference>
<dbReference type="GO" id="GO:0008270">
    <property type="term" value="F:zinc ion binding"/>
    <property type="evidence" value="ECO:0007669"/>
    <property type="project" value="InterPro"/>
</dbReference>
<dbReference type="GO" id="GO:0005634">
    <property type="term" value="C:nucleus"/>
    <property type="evidence" value="ECO:0007669"/>
    <property type="project" value="UniProtKB-SubCell"/>
</dbReference>
<dbReference type="PANTHER" id="PTHR31001">
    <property type="entry name" value="UNCHARACTERIZED TRANSCRIPTIONAL REGULATORY PROTEIN"/>
    <property type="match status" value="1"/>
</dbReference>
<dbReference type="VEuPathDB" id="FungiDB:MGYG_08844"/>
<dbReference type="AlphaFoldDB" id="E4V753"/>
<dbReference type="PROSITE" id="PS00463">
    <property type="entry name" value="ZN2_CY6_FUNGAL_1"/>
    <property type="match status" value="1"/>
</dbReference>
<comment type="function">
    <text evidence="9">Transcription factor that specifically regulates the neosartoricin B biosynthesis gene cluster.</text>
</comment>
<reference evidence="14" key="1">
    <citation type="journal article" date="2012" name="MBio">
        <title>Comparative genome analysis of Trichophyton rubrum and related dermatophytes reveals candidate genes involved in infection.</title>
        <authorList>
            <person name="Martinez D.A."/>
            <person name="Oliver B.G."/>
            <person name="Graeser Y."/>
            <person name="Goldberg J.M."/>
            <person name="Li W."/>
            <person name="Martinez-Rossi N.M."/>
            <person name="Monod M."/>
            <person name="Shelest E."/>
            <person name="Barton R.C."/>
            <person name="Birch E."/>
            <person name="Brakhage A.A."/>
            <person name="Chen Z."/>
            <person name="Gurr S.J."/>
            <person name="Heiman D."/>
            <person name="Heitman J."/>
            <person name="Kosti I."/>
            <person name="Rossi A."/>
            <person name="Saif S."/>
            <person name="Samalova M."/>
            <person name="Saunders C.W."/>
            <person name="Shea T."/>
            <person name="Summerbell R.C."/>
            <person name="Xu J."/>
            <person name="Young S."/>
            <person name="Zeng Q."/>
            <person name="Birren B.W."/>
            <person name="Cuomo C.A."/>
            <person name="White T.C."/>
        </authorList>
    </citation>
    <scope>NUCLEOTIDE SEQUENCE [LARGE SCALE GENOMIC DNA]</scope>
    <source>
        <strain evidence="14">ATCC MYA-4604 / CBS 118893</strain>
    </source>
</reference>
<dbReference type="STRING" id="535722.E4V753"/>
<dbReference type="SMART" id="SM00906">
    <property type="entry name" value="Fungal_trans"/>
    <property type="match status" value="1"/>
</dbReference>
<dbReference type="PROSITE" id="PS50048">
    <property type="entry name" value="ZN2_CY6_FUNGAL_2"/>
    <property type="match status" value="1"/>
</dbReference>
<dbReference type="CDD" id="cd00067">
    <property type="entry name" value="GAL4"/>
    <property type="match status" value="1"/>
</dbReference>
<dbReference type="InterPro" id="IPR050613">
    <property type="entry name" value="Sec_Metabolite_Reg"/>
</dbReference>
<dbReference type="Pfam" id="PF00172">
    <property type="entry name" value="Zn_clus"/>
    <property type="match status" value="1"/>
</dbReference>
<name>E4V753_ARTGP</name>
<dbReference type="InterPro" id="IPR001138">
    <property type="entry name" value="Zn2Cys6_DnaBD"/>
</dbReference>
<dbReference type="GO" id="GO:0003677">
    <property type="term" value="F:DNA binding"/>
    <property type="evidence" value="ECO:0007669"/>
    <property type="project" value="UniProtKB-KW"/>
</dbReference>
<dbReference type="SMART" id="SM00066">
    <property type="entry name" value="GAL4"/>
    <property type="match status" value="1"/>
</dbReference>
<keyword evidence="14" id="KW-1185">Reference proteome</keyword>